<evidence type="ECO:0000256" key="2">
    <source>
        <dbReference type="PROSITE-ProRule" id="PRU01091"/>
    </source>
</evidence>
<dbReference type="PANTHER" id="PTHR40082:SF1">
    <property type="entry name" value="BLR5956 PROTEIN"/>
    <property type="match status" value="1"/>
</dbReference>
<dbReference type="Gene3D" id="3.40.50.10090">
    <property type="match status" value="2"/>
</dbReference>
<protein>
    <submittedName>
        <fullName evidence="5">Uroporphyrinogen-III synthase</fullName>
        <ecNumber evidence="5">4.2.1.75</ecNumber>
    </submittedName>
</protein>
<organism evidence="5 6">
    <name type="scientific">Streptomyces milbemycinicus</name>
    <dbReference type="NCBI Taxonomy" id="476552"/>
    <lineage>
        <taxon>Bacteria</taxon>
        <taxon>Bacillati</taxon>
        <taxon>Actinomycetota</taxon>
        <taxon>Actinomycetes</taxon>
        <taxon>Kitasatosporales</taxon>
        <taxon>Streptomycetaceae</taxon>
        <taxon>Streptomyces</taxon>
    </lineage>
</organism>
<dbReference type="NCBIfam" id="NF005568">
    <property type="entry name" value="PRK07239.1"/>
    <property type="match status" value="1"/>
</dbReference>
<dbReference type="PANTHER" id="PTHR40082">
    <property type="entry name" value="BLR5956 PROTEIN"/>
    <property type="match status" value="1"/>
</dbReference>
<dbReference type="RefSeq" id="WP_404748237.1">
    <property type="nucleotide sequence ID" value="NZ_JBJDQH010000016.1"/>
</dbReference>
<feature type="domain" description="OmpR/PhoB-type" evidence="4">
    <location>
        <begin position="306"/>
        <end position="399"/>
    </location>
</feature>
<dbReference type="Proteomes" id="UP001620295">
    <property type="component" value="Unassembled WGS sequence"/>
</dbReference>
<dbReference type="CDD" id="cd00383">
    <property type="entry name" value="trans_reg_C"/>
    <property type="match status" value="1"/>
</dbReference>
<accession>A0ABW8LYW2</accession>
<feature type="region of interest" description="Disordered" evidence="3">
    <location>
        <begin position="1"/>
        <end position="35"/>
    </location>
</feature>
<comment type="caution">
    <text evidence="5">The sequence shown here is derived from an EMBL/GenBank/DDBJ whole genome shotgun (WGS) entry which is preliminary data.</text>
</comment>
<evidence type="ECO:0000256" key="1">
    <source>
        <dbReference type="ARBA" id="ARBA00023125"/>
    </source>
</evidence>
<dbReference type="Pfam" id="PF02602">
    <property type="entry name" value="HEM4"/>
    <property type="match status" value="1"/>
</dbReference>
<dbReference type="EMBL" id="JBJDQH010000016">
    <property type="protein sequence ID" value="MFK4271081.1"/>
    <property type="molecule type" value="Genomic_DNA"/>
</dbReference>
<dbReference type="InterPro" id="IPR016032">
    <property type="entry name" value="Sig_transdc_resp-reg_C-effctor"/>
</dbReference>
<feature type="DNA-binding region" description="OmpR/PhoB-type" evidence="2">
    <location>
        <begin position="306"/>
        <end position="399"/>
    </location>
</feature>
<keyword evidence="5" id="KW-0456">Lyase</keyword>
<dbReference type="SUPFAM" id="SSF69618">
    <property type="entry name" value="HemD-like"/>
    <property type="match status" value="1"/>
</dbReference>
<keyword evidence="1 2" id="KW-0238">DNA-binding</keyword>
<gene>
    <name evidence="5" type="ORF">ACI2L5_40095</name>
</gene>
<proteinExistence type="predicted"/>
<reference evidence="5 6" key="1">
    <citation type="submission" date="2024-11" db="EMBL/GenBank/DDBJ databases">
        <title>The Natural Products Discovery Center: Release of the First 8490 Sequenced Strains for Exploring Actinobacteria Biosynthetic Diversity.</title>
        <authorList>
            <person name="Kalkreuter E."/>
            <person name="Kautsar S.A."/>
            <person name="Yang D."/>
            <person name="Bader C.D."/>
            <person name="Teijaro C.N."/>
            <person name="Fluegel L."/>
            <person name="Davis C.M."/>
            <person name="Simpson J.R."/>
            <person name="Lauterbach L."/>
            <person name="Steele A.D."/>
            <person name="Gui C."/>
            <person name="Meng S."/>
            <person name="Li G."/>
            <person name="Viehrig K."/>
            <person name="Ye F."/>
            <person name="Su P."/>
            <person name="Kiefer A.F."/>
            <person name="Nichols A."/>
            <person name="Cepeda A.J."/>
            <person name="Yan W."/>
            <person name="Fan B."/>
            <person name="Jiang Y."/>
            <person name="Adhikari A."/>
            <person name="Zheng C.-J."/>
            <person name="Schuster L."/>
            <person name="Cowan T.M."/>
            <person name="Smanski M.J."/>
            <person name="Chevrette M.G."/>
            <person name="De Carvalho L.P.S."/>
            <person name="Shen B."/>
        </authorList>
    </citation>
    <scope>NUCLEOTIDE SEQUENCE [LARGE SCALE GENOMIC DNA]</scope>
    <source>
        <strain evidence="5 6">NPDC020863</strain>
    </source>
</reference>
<dbReference type="Gene3D" id="1.10.10.10">
    <property type="entry name" value="Winged helix-like DNA-binding domain superfamily/Winged helix DNA-binding domain"/>
    <property type="match status" value="1"/>
</dbReference>
<sequence>MHRDHNATTDPATPDTPAPATPASDTPAPATPAPAAIGPLAGFTVGVTAARRADELAALLRRRGAAVVHAPALRIVPLADDAELLTATKQLLDHAPDVVIATTAIGFRGWVEAADGWGLGDSLLARLRGARLLARGPKVRGAIRAAGLTEEWFPASESLAEVLDRLLEEGVDGSRIAVQLHGEPLPGFVESLRVAGAEVVGVPVYRWMPPEDIGPVDRLLDATVARALDALTFTSAPAAASLLDRAERRGMRDELLDALRHDVLPACVGPVTALPLEAHGIPTSQPERFRLGPLVQLLTHELPGRVRPLPVAGRRLEIRGHAALVDGELRAVPPAGMALLRALARRPGWVVARADLLRSLPGAGRDEHAVETAMARLRTALGAPKLIQTVVKRGYRLALDPVADTKYADV</sequence>
<dbReference type="PROSITE" id="PS51755">
    <property type="entry name" value="OMPR_PHOB"/>
    <property type="match status" value="1"/>
</dbReference>
<dbReference type="CDD" id="cd06578">
    <property type="entry name" value="HemD"/>
    <property type="match status" value="1"/>
</dbReference>
<dbReference type="InterPro" id="IPR003754">
    <property type="entry name" value="4pyrrol_synth_uPrphyn_synth"/>
</dbReference>
<dbReference type="Pfam" id="PF00486">
    <property type="entry name" value="Trans_reg_C"/>
    <property type="match status" value="1"/>
</dbReference>
<dbReference type="GO" id="GO:0004852">
    <property type="term" value="F:uroporphyrinogen-III synthase activity"/>
    <property type="evidence" value="ECO:0007669"/>
    <property type="project" value="UniProtKB-EC"/>
</dbReference>
<dbReference type="SUPFAM" id="SSF46894">
    <property type="entry name" value="C-terminal effector domain of the bipartite response regulators"/>
    <property type="match status" value="1"/>
</dbReference>
<evidence type="ECO:0000313" key="5">
    <source>
        <dbReference type="EMBL" id="MFK4271081.1"/>
    </source>
</evidence>
<evidence type="ECO:0000256" key="3">
    <source>
        <dbReference type="SAM" id="MobiDB-lite"/>
    </source>
</evidence>
<evidence type="ECO:0000313" key="6">
    <source>
        <dbReference type="Proteomes" id="UP001620295"/>
    </source>
</evidence>
<dbReference type="SMART" id="SM00862">
    <property type="entry name" value="Trans_reg_C"/>
    <property type="match status" value="1"/>
</dbReference>
<keyword evidence="6" id="KW-1185">Reference proteome</keyword>
<dbReference type="InterPro" id="IPR001867">
    <property type="entry name" value="OmpR/PhoB-type_DNA-bd"/>
</dbReference>
<dbReference type="InterPro" id="IPR039793">
    <property type="entry name" value="UROS/Hem4"/>
</dbReference>
<feature type="compositionally biased region" description="Low complexity" evidence="3">
    <location>
        <begin position="21"/>
        <end position="35"/>
    </location>
</feature>
<dbReference type="InterPro" id="IPR036388">
    <property type="entry name" value="WH-like_DNA-bd_sf"/>
</dbReference>
<evidence type="ECO:0000259" key="4">
    <source>
        <dbReference type="PROSITE" id="PS51755"/>
    </source>
</evidence>
<dbReference type="InterPro" id="IPR036108">
    <property type="entry name" value="4pyrrol_syn_uPrphyn_synt_sf"/>
</dbReference>
<name>A0ABW8LYW2_9ACTN</name>
<dbReference type="EC" id="4.2.1.75" evidence="5"/>